<comment type="similarity">
    <text evidence="1 5">Belongs to the eukaryotic ribosomal protein eL21 family.</text>
</comment>
<dbReference type="SUPFAM" id="SSF50104">
    <property type="entry name" value="Translation proteins SH3-like domain"/>
    <property type="match status" value="1"/>
</dbReference>
<dbReference type="InterPro" id="IPR001147">
    <property type="entry name" value="Ribosomal_eL21"/>
</dbReference>
<organism evidence="7 8">
    <name type="scientific">Halorientalis regularis</name>
    <dbReference type="NCBI Taxonomy" id="660518"/>
    <lineage>
        <taxon>Archaea</taxon>
        <taxon>Methanobacteriati</taxon>
        <taxon>Methanobacteriota</taxon>
        <taxon>Stenosarchaea group</taxon>
        <taxon>Halobacteria</taxon>
        <taxon>Halobacteriales</taxon>
        <taxon>Haloarculaceae</taxon>
        <taxon>Halorientalis</taxon>
    </lineage>
</organism>
<dbReference type="Proteomes" id="UP000199076">
    <property type="component" value="Unassembled WGS sequence"/>
</dbReference>
<dbReference type="GO" id="GO:1990904">
    <property type="term" value="C:ribonucleoprotein complex"/>
    <property type="evidence" value="ECO:0007669"/>
    <property type="project" value="UniProtKB-KW"/>
</dbReference>
<evidence type="ECO:0000313" key="7">
    <source>
        <dbReference type="EMBL" id="SDF66700.1"/>
    </source>
</evidence>
<dbReference type="NCBIfam" id="NF003303">
    <property type="entry name" value="PRK04306.1"/>
    <property type="match status" value="1"/>
</dbReference>
<dbReference type="PROSITE" id="PS01171">
    <property type="entry name" value="RIBOSOMAL_L21E"/>
    <property type="match status" value="1"/>
</dbReference>
<feature type="region of interest" description="Disordered" evidence="6">
    <location>
        <begin position="1"/>
        <end position="35"/>
    </location>
</feature>
<sequence length="96" mass="10757">MPNSHGPLKKTRHKLKNDPRDRGTSPPQQSVQEFEDGQQVHLNIDPSVNDGRFHPRFNGYTGTVDGKQGEAYKVLIEDQGKEKTIIAKPAHITAQE</sequence>
<dbReference type="OrthoDB" id="6295at2157"/>
<keyword evidence="8" id="KW-1185">Reference proteome</keyword>
<evidence type="ECO:0000313" key="8">
    <source>
        <dbReference type="Proteomes" id="UP000199076"/>
    </source>
</evidence>
<reference evidence="8" key="1">
    <citation type="submission" date="2016-10" db="EMBL/GenBank/DDBJ databases">
        <authorList>
            <person name="Varghese N."/>
            <person name="Submissions S."/>
        </authorList>
    </citation>
    <scope>NUCLEOTIDE SEQUENCE [LARGE SCALE GENOMIC DNA]</scope>
    <source>
        <strain evidence="8">IBRC-M 10760</strain>
    </source>
</reference>
<keyword evidence="2 5" id="KW-0689">Ribosomal protein</keyword>
<dbReference type="STRING" id="660518.SAMN05216218_108109"/>
<dbReference type="Gene3D" id="2.30.30.70">
    <property type="entry name" value="Ribosomal protein L21"/>
    <property type="match status" value="1"/>
</dbReference>
<proteinExistence type="inferred from homology"/>
<dbReference type="InterPro" id="IPR022856">
    <property type="entry name" value="Ribosomal_eL21_arc"/>
</dbReference>
<dbReference type="GO" id="GO:0003735">
    <property type="term" value="F:structural constituent of ribosome"/>
    <property type="evidence" value="ECO:0007669"/>
    <property type="project" value="InterPro"/>
</dbReference>
<evidence type="ECO:0000256" key="1">
    <source>
        <dbReference type="ARBA" id="ARBA00008427"/>
    </source>
</evidence>
<evidence type="ECO:0000256" key="4">
    <source>
        <dbReference type="ARBA" id="ARBA00035219"/>
    </source>
</evidence>
<evidence type="ECO:0000256" key="3">
    <source>
        <dbReference type="ARBA" id="ARBA00023274"/>
    </source>
</evidence>
<dbReference type="InterPro" id="IPR018259">
    <property type="entry name" value="Ribosomal_eL21_CS"/>
</dbReference>
<evidence type="ECO:0000256" key="2">
    <source>
        <dbReference type="ARBA" id="ARBA00022980"/>
    </source>
</evidence>
<dbReference type="HAMAP" id="MF_00369">
    <property type="entry name" value="Ribosomal_eL21"/>
    <property type="match status" value="1"/>
</dbReference>
<dbReference type="EMBL" id="FNBK01000008">
    <property type="protein sequence ID" value="SDF66700.1"/>
    <property type="molecule type" value="Genomic_DNA"/>
</dbReference>
<dbReference type="AlphaFoldDB" id="A0A1G7N045"/>
<keyword evidence="3 5" id="KW-0687">Ribonucleoprotein</keyword>
<dbReference type="GO" id="GO:0006412">
    <property type="term" value="P:translation"/>
    <property type="evidence" value="ECO:0007669"/>
    <property type="project" value="UniProtKB-UniRule"/>
</dbReference>
<evidence type="ECO:0000256" key="5">
    <source>
        <dbReference type="HAMAP-Rule" id="MF_00369"/>
    </source>
</evidence>
<evidence type="ECO:0000256" key="6">
    <source>
        <dbReference type="SAM" id="MobiDB-lite"/>
    </source>
</evidence>
<dbReference type="Pfam" id="PF01157">
    <property type="entry name" value="Ribosomal_L21e"/>
    <property type="match status" value="1"/>
</dbReference>
<protein>
    <recommendedName>
        <fullName evidence="4 5">Large ribosomal subunit protein eL21</fullName>
    </recommendedName>
</protein>
<dbReference type="InterPro" id="IPR008991">
    <property type="entry name" value="Translation_prot_SH3-like_sf"/>
</dbReference>
<dbReference type="RefSeq" id="WP_092692300.1">
    <property type="nucleotide sequence ID" value="NZ_FNBK01000008.1"/>
</dbReference>
<accession>A0A1G7N045</accession>
<dbReference type="InterPro" id="IPR036948">
    <property type="entry name" value="Ribosomal_eL21_sf"/>
</dbReference>
<name>A0A1G7N045_9EURY</name>
<dbReference type="GO" id="GO:0005840">
    <property type="term" value="C:ribosome"/>
    <property type="evidence" value="ECO:0007669"/>
    <property type="project" value="UniProtKB-KW"/>
</dbReference>
<gene>
    <name evidence="5" type="primary">rpl21e</name>
    <name evidence="7" type="ORF">SAMN05216218_108109</name>
</gene>